<proteinExistence type="predicted"/>
<accession>A0A5D3AHW1</accession>
<reference evidence="2 3" key="1">
    <citation type="submission" date="2017-05" db="EMBL/GenBank/DDBJ databases">
        <title>The Genome Sequence of Tsuchiyaea wingfieldii DSM 27421.</title>
        <authorList>
            <person name="Cuomo C."/>
            <person name="Passer A."/>
            <person name="Billmyre B."/>
            <person name="Heitman J."/>
        </authorList>
    </citation>
    <scope>NUCLEOTIDE SEQUENCE [LARGE SCALE GENOMIC DNA]</scope>
    <source>
        <strain evidence="2 3">DSM 27421</strain>
    </source>
</reference>
<organism evidence="2 3">
    <name type="scientific">Cryptococcus floricola</name>
    <dbReference type="NCBI Taxonomy" id="2591691"/>
    <lineage>
        <taxon>Eukaryota</taxon>
        <taxon>Fungi</taxon>
        <taxon>Dikarya</taxon>
        <taxon>Basidiomycota</taxon>
        <taxon>Agaricomycotina</taxon>
        <taxon>Tremellomycetes</taxon>
        <taxon>Tremellales</taxon>
        <taxon>Cryptococcaceae</taxon>
        <taxon>Cryptococcus</taxon>
    </lineage>
</organism>
<comment type="caution">
    <text evidence="2">The sequence shown here is derived from an EMBL/GenBank/DDBJ whole genome shotgun (WGS) entry which is preliminary data.</text>
</comment>
<evidence type="ECO:0000313" key="2">
    <source>
        <dbReference type="EMBL" id="TYJ51167.1"/>
    </source>
</evidence>
<name>A0A5D3AHW1_9TREE</name>
<evidence type="ECO:0000313" key="3">
    <source>
        <dbReference type="Proteomes" id="UP000322245"/>
    </source>
</evidence>
<protein>
    <submittedName>
        <fullName evidence="2">Uncharacterized protein</fullName>
    </submittedName>
</protein>
<dbReference type="EMBL" id="NIDF01000363">
    <property type="protein sequence ID" value="TYJ51167.1"/>
    <property type="molecule type" value="Genomic_DNA"/>
</dbReference>
<sequence>MGVEEEDRKTLKDNDISYIDAKGTCFRTVTDFDMSGAPIGSRDIEMKFPAIAWDYPDGSRIGMAHRDALSRARVRALNKGNYPSITSGQESDRTRGRKKSRGRTQDNPTDRGKGSSSTAAATMSEDDPSLSYEIKLPEEPTIADGMTAADHALLGHGTEPCMFSDGTMMYSYPAEGGPYSVPYNQAYHDSFQQQQQ</sequence>
<evidence type="ECO:0000256" key="1">
    <source>
        <dbReference type="SAM" id="MobiDB-lite"/>
    </source>
</evidence>
<keyword evidence="3" id="KW-1185">Reference proteome</keyword>
<dbReference type="AlphaFoldDB" id="A0A5D3AHW1"/>
<gene>
    <name evidence="2" type="ORF">B9479_008277</name>
</gene>
<dbReference type="Proteomes" id="UP000322245">
    <property type="component" value="Unassembled WGS sequence"/>
</dbReference>
<feature type="region of interest" description="Disordered" evidence="1">
    <location>
        <begin position="79"/>
        <end position="130"/>
    </location>
</feature>